<evidence type="ECO:0000256" key="1">
    <source>
        <dbReference type="SAM" id="SignalP"/>
    </source>
</evidence>
<dbReference type="AlphaFoldDB" id="A0A0L8AMQ9"/>
<keyword evidence="1" id="KW-0732">Signal</keyword>
<gene>
    <name evidence="2" type="ORF">OB69_06365</name>
</gene>
<dbReference type="Proteomes" id="UP000036908">
    <property type="component" value="Unassembled WGS sequence"/>
</dbReference>
<organism evidence="2 3">
    <name type="scientific">Roseivirga seohaensis subsp. aquiponti</name>
    <dbReference type="NCBI Taxonomy" id="1566026"/>
    <lineage>
        <taxon>Bacteria</taxon>
        <taxon>Pseudomonadati</taxon>
        <taxon>Bacteroidota</taxon>
        <taxon>Cytophagia</taxon>
        <taxon>Cytophagales</taxon>
        <taxon>Roseivirgaceae</taxon>
        <taxon>Roseivirga</taxon>
    </lineage>
</organism>
<dbReference type="PROSITE" id="PS51257">
    <property type="entry name" value="PROKAR_LIPOPROTEIN"/>
    <property type="match status" value="1"/>
</dbReference>
<dbReference type="PATRIC" id="fig|1566026.4.peg.3100"/>
<evidence type="ECO:0000313" key="2">
    <source>
        <dbReference type="EMBL" id="KOF03502.1"/>
    </source>
</evidence>
<sequence length="380" mass="43480">MNMKYALVMLLFGLMSCSSNNEQNQADQSKEADKFKTFKIDIEASVVDLVDFIDEVEVMRLEETDNSLLAMVAGIEITNDRILIPHGNGDLIFFSKTGEYQSTFNRQGQGPEEYERLGSVWVVANRIGIFDGTSIFQYDFDGKFLGSSKLSNNVNAVYPTHDGYALDASGKVTNDSLQYNVILVDKALKLQVMLNLFEHFPPFGFRMAANAFSPYKNGLLYHAALSDTVFHLEDQKMTPLFNIDFGENWVWNDKSLIGNKLKSMRAIGERQTDVFAFAPFVDENFILFNSRNINDYIIINRATSDYQRLKVSKKDGRNFQFMPIKWDDGRFLVSLSSAELTEFMEDLEENQIKFRQGTTLEEIESSENPVLLWVKFKELK</sequence>
<keyword evidence="3" id="KW-1185">Reference proteome</keyword>
<evidence type="ECO:0008006" key="4">
    <source>
        <dbReference type="Google" id="ProtNLM"/>
    </source>
</evidence>
<protein>
    <recommendedName>
        <fullName evidence="4">6-bladed beta-propeller</fullName>
    </recommendedName>
</protein>
<dbReference type="EMBL" id="JSVA01000007">
    <property type="protein sequence ID" value="KOF03502.1"/>
    <property type="molecule type" value="Genomic_DNA"/>
</dbReference>
<reference evidence="3" key="1">
    <citation type="submission" date="2014-11" db="EMBL/GenBank/DDBJ databases">
        <title>Genome sequencing of Roseivirga sp. D-25.</title>
        <authorList>
            <person name="Selvaratnam C."/>
            <person name="Thevarajoo S."/>
            <person name="Goh K.M."/>
            <person name="Eee R."/>
            <person name="Chan K.-G."/>
            <person name="Chong C.S."/>
        </authorList>
    </citation>
    <scope>NUCLEOTIDE SEQUENCE [LARGE SCALE GENOMIC DNA]</scope>
    <source>
        <strain evidence="3">D-25</strain>
    </source>
</reference>
<evidence type="ECO:0000313" key="3">
    <source>
        <dbReference type="Proteomes" id="UP000036908"/>
    </source>
</evidence>
<proteinExistence type="predicted"/>
<comment type="caution">
    <text evidence="2">The sequence shown here is derived from an EMBL/GenBank/DDBJ whole genome shotgun (WGS) entry which is preliminary data.</text>
</comment>
<name>A0A0L8AMQ9_9BACT</name>
<accession>A0A0L8AMQ9</accession>
<dbReference type="OrthoDB" id="832665at2"/>
<feature type="chain" id="PRO_5005580227" description="6-bladed beta-propeller" evidence="1">
    <location>
        <begin position="22"/>
        <end position="380"/>
    </location>
</feature>
<dbReference type="Pfam" id="PF17170">
    <property type="entry name" value="DUF5128"/>
    <property type="match status" value="1"/>
</dbReference>
<feature type="signal peptide" evidence="1">
    <location>
        <begin position="1"/>
        <end position="21"/>
    </location>
</feature>